<dbReference type="Proteomes" id="UP000199296">
    <property type="component" value="Unassembled WGS sequence"/>
</dbReference>
<dbReference type="Pfam" id="PF02469">
    <property type="entry name" value="Fasciclin"/>
    <property type="match status" value="4"/>
</dbReference>
<accession>A0A1G7WBZ6</accession>
<dbReference type="EMBL" id="FNCW01000005">
    <property type="protein sequence ID" value="SDG69414.1"/>
    <property type="molecule type" value="Genomic_DNA"/>
</dbReference>
<dbReference type="RefSeq" id="WP_093367262.1">
    <property type="nucleotide sequence ID" value="NZ_FNCW01000005.1"/>
</dbReference>
<dbReference type="PANTHER" id="PTHR10900:SF77">
    <property type="entry name" value="FI19380P1"/>
    <property type="match status" value="1"/>
</dbReference>
<dbReference type="OrthoDB" id="9800666at2"/>
<dbReference type="SMART" id="SM00554">
    <property type="entry name" value="FAS1"/>
    <property type="match status" value="4"/>
</dbReference>
<dbReference type="InterPro" id="IPR000782">
    <property type="entry name" value="FAS1_domain"/>
</dbReference>
<evidence type="ECO:0000259" key="1">
    <source>
        <dbReference type="PROSITE" id="PS50213"/>
    </source>
</evidence>
<dbReference type="AlphaFoldDB" id="A0A1G7WBZ6"/>
<feature type="domain" description="FAS1" evidence="1">
    <location>
        <begin position="33"/>
        <end position="165"/>
    </location>
</feature>
<sequence>MNTQFKTLIIAFIAIFVTSCSDDDDASGPIGEDLTTLQIIQNSPNHTILEQLLDDAGLSQTLNDGVYTIFAPTDDAFGNINTSSLSADQARNLLLNHVLVGAAMSSNLITSYQTTLATEQISGNENPLSLYVNVGSEITLNGISTVTGPDNLATNGVVHIVDEVITIPNVTTFATADSTFEVLVQALTREDQPDFVGTLSSFEAPAPFTVFAPTNEAFAALLDELGIGSLADVPAATLEATLNSHVIAGANVTSGMLSSGTVTTLGGDISIDAENATITDSNGRIIEIILTDVQAGNGVIHAIDRVILPDSAIETTFEIISESPDHTVLEQALIDANLVDALNSGEYTVFAPTDAAFGLIDISGLSAAQVSNVLLNHVVDGTFLSTDLSTTYVNTLAVETNTGNDNNLSLYINTDSGVSLNGISSVTTADLEADNGVVHVVDEVITIPDVTTFATADPNFSTLVAALTREPGFTYVSTLQSTDSPAPFTVFAPTNAAFVDLLDELNVNSLADIPTATLEATLDTHVIPGTNVTSSTLASGTVSTLGDDIIIDAQNTTITDLNGRISNIIAVDVQAGNGVIHAIDKVLLPNQQ</sequence>
<proteinExistence type="predicted"/>
<reference evidence="2 3" key="1">
    <citation type="submission" date="2016-10" db="EMBL/GenBank/DDBJ databases">
        <authorList>
            <person name="de Groot N.N."/>
        </authorList>
    </citation>
    <scope>NUCLEOTIDE SEQUENCE [LARGE SCALE GENOMIC DNA]</scope>
    <source>
        <strain evidence="2 3">DSM 19803</strain>
    </source>
</reference>
<dbReference type="Gene3D" id="2.30.180.10">
    <property type="entry name" value="FAS1 domain"/>
    <property type="match status" value="4"/>
</dbReference>
<dbReference type="PROSITE" id="PS51257">
    <property type="entry name" value="PROKAR_LIPOPROTEIN"/>
    <property type="match status" value="1"/>
</dbReference>
<protein>
    <submittedName>
        <fullName evidence="2">Uncaracterized surface protein containing fasciclin (FAS1) repeats</fullName>
    </submittedName>
</protein>
<keyword evidence="3" id="KW-1185">Reference proteome</keyword>
<dbReference type="SUPFAM" id="SSF82153">
    <property type="entry name" value="FAS1 domain"/>
    <property type="match status" value="4"/>
</dbReference>
<gene>
    <name evidence="2" type="ORF">SAMN04488027_105121</name>
</gene>
<organism evidence="2 3">
    <name type="scientific">Psychroflexus sediminis</name>
    <dbReference type="NCBI Taxonomy" id="470826"/>
    <lineage>
        <taxon>Bacteria</taxon>
        <taxon>Pseudomonadati</taxon>
        <taxon>Bacteroidota</taxon>
        <taxon>Flavobacteriia</taxon>
        <taxon>Flavobacteriales</taxon>
        <taxon>Flavobacteriaceae</taxon>
        <taxon>Psychroflexus</taxon>
    </lineage>
</organism>
<evidence type="ECO:0000313" key="2">
    <source>
        <dbReference type="EMBL" id="SDG69414.1"/>
    </source>
</evidence>
<dbReference type="PANTHER" id="PTHR10900">
    <property type="entry name" value="PERIOSTIN-RELATED"/>
    <property type="match status" value="1"/>
</dbReference>
<dbReference type="GO" id="GO:0005615">
    <property type="term" value="C:extracellular space"/>
    <property type="evidence" value="ECO:0007669"/>
    <property type="project" value="TreeGrafter"/>
</dbReference>
<feature type="domain" description="FAS1" evidence="1">
    <location>
        <begin position="313"/>
        <end position="445"/>
    </location>
</feature>
<evidence type="ECO:0000313" key="3">
    <source>
        <dbReference type="Proteomes" id="UP000199296"/>
    </source>
</evidence>
<dbReference type="STRING" id="470826.SAMN04488027_105121"/>
<dbReference type="PROSITE" id="PS50213">
    <property type="entry name" value="FAS1"/>
    <property type="match status" value="4"/>
</dbReference>
<name>A0A1G7WBZ6_9FLAO</name>
<feature type="domain" description="FAS1" evidence="1">
    <location>
        <begin position="447"/>
        <end position="587"/>
    </location>
</feature>
<feature type="domain" description="FAS1" evidence="1">
    <location>
        <begin position="167"/>
        <end position="307"/>
    </location>
</feature>
<dbReference type="InterPro" id="IPR036378">
    <property type="entry name" value="FAS1_dom_sf"/>
</dbReference>
<dbReference type="InterPro" id="IPR050904">
    <property type="entry name" value="Adhesion/Biosynth-related"/>
</dbReference>